<dbReference type="Gene3D" id="3.40.50.2300">
    <property type="match status" value="2"/>
</dbReference>
<dbReference type="PROSITE" id="PS51318">
    <property type="entry name" value="TAT"/>
    <property type="match status" value="1"/>
</dbReference>
<evidence type="ECO:0000259" key="2">
    <source>
        <dbReference type="Pfam" id="PF02608"/>
    </source>
</evidence>
<gene>
    <name evidence="3" type="ORF">AAC691_21525</name>
</gene>
<feature type="domain" description="ABC transporter substrate-binding protein PnrA-like" evidence="2">
    <location>
        <begin position="62"/>
        <end position="315"/>
    </location>
</feature>
<dbReference type="InterPro" id="IPR052910">
    <property type="entry name" value="ABC-Purine-Binding"/>
</dbReference>
<dbReference type="InterPro" id="IPR003760">
    <property type="entry name" value="PnrA-like"/>
</dbReference>
<dbReference type="PANTHER" id="PTHR43208:SF1">
    <property type="entry name" value="ABC TRANSPORTER SUBSTRATE-BINDING PROTEIN"/>
    <property type="match status" value="1"/>
</dbReference>
<dbReference type="RefSeq" id="WP_342628417.1">
    <property type="nucleotide sequence ID" value="NZ_CP152276.1"/>
</dbReference>
<sequence>MTMYRPRGRLLTSRRQVLGLAAGTAGGALLRPPPLLAQSPMAGSLRAQPRRLAPIAESDALVAFGHTGPVTDGGWTTAHDRGVRAVRQAFPRLRTVYVESIPYSADATRIFRQFVAEGAQMVIATSNYGDFIRDVSDRAPDVAFMECDGHGVSGNLGWYYITHWYASYVIGIAAGLMTRTNKIGFVGSFPIPSVYAGANAVLLGARSVNPAATLQAISINAWFDPQAATQAGTALAENGCDFLCGIMDEPGYLRVAQQRGIKAAMWNTDMRQYGPDAYVSSVVLDFRAYYVRQVAARLAGTWQAQPHFLTLGHGVDRDSWGRTVPPDIAARADAMRERILAGYNPFRGPIRDAAGRLRVPDGAVMDDDRIYQWDWPVEGVSGLD</sequence>
<dbReference type="Proteomes" id="UP001449795">
    <property type="component" value="Chromosome"/>
</dbReference>
<evidence type="ECO:0000313" key="3">
    <source>
        <dbReference type="EMBL" id="XAE42779.1"/>
    </source>
</evidence>
<dbReference type="Pfam" id="PF02608">
    <property type="entry name" value="Bmp"/>
    <property type="match status" value="1"/>
</dbReference>
<dbReference type="PANTHER" id="PTHR43208">
    <property type="entry name" value="ABC TRANSPORTER SUBSTRATE-BINDING PROTEIN"/>
    <property type="match status" value="1"/>
</dbReference>
<name>A0ABZ3D4V1_9PROT</name>
<accession>A0ABZ3D4V1</accession>
<proteinExistence type="predicted"/>
<reference evidence="3 4" key="1">
    <citation type="submission" date="2024-04" db="EMBL/GenBank/DDBJ databases">
        <title>Complete genome sequence of Nguyenibacter vanlangesis HBCM-1154, a strain capable of nitrogen fixation, IAA production, and phosphorus solubilization isolated from sugarcane soil.</title>
        <authorList>
            <person name="MY HANH P."/>
        </authorList>
    </citation>
    <scope>NUCLEOTIDE SEQUENCE [LARGE SCALE GENOMIC DNA]</scope>
    <source>
        <strain evidence="3 4">HBCM 1154</strain>
    </source>
</reference>
<protein>
    <submittedName>
        <fullName evidence="3">BMP family ABC transporter substrate-binding protein</fullName>
    </submittedName>
</protein>
<keyword evidence="1" id="KW-0732">Signal</keyword>
<evidence type="ECO:0000256" key="1">
    <source>
        <dbReference type="ARBA" id="ARBA00022729"/>
    </source>
</evidence>
<dbReference type="InterPro" id="IPR006311">
    <property type="entry name" value="TAT_signal"/>
</dbReference>
<keyword evidence="4" id="KW-1185">Reference proteome</keyword>
<evidence type="ECO:0000313" key="4">
    <source>
        <dbReference type="Proteomes" id="UP001449795"/>
    </source>
</evidence>
<dbReference type="CDD" id="cd19963">
    <property type="entry name" value="PBP1_BMP-like"/>
    <property type="match status" value="1"/>
</dbReference>
<organism evidence="3 4">
    <name type="scientific">Nguyenibacter vanlangensis</name>
    <dbReference type="NCBI Taxonomy" id="1216886"/>
    <lineage>
        <taxon>Bacteria</taxon>
        <taxon>Pseudomonadati</taxon>
        <taxon>Pseudomonadota</taxon>
        <taxon>Alphaproteobacteria</taxon>
        <taxon>Acetobacterales</taxon>
        <taxon>Acetobacteraceae</taxon>
        <taxon>Nguyenibacter</taxon>
    </lineage>
</organism>
<dbReference type="EMBL" id="CP152276">
    <property type="protein sequence ID" value="XAE42779.1"/>
    <property type="molecule type" value="Genomic_DNA"/>
</dbReference>